<protein>
    <submittedName>
        <fullName evidence="8">MFS transporter</fullName>
    </submittedName>
</protein>
<dbReference type="OrthoDB" id="7002695at2"/>
<feature type="transmembrane region" description="Helical" evidence="6">
    <location>
        <begin position="415"/>
        <end position="442"/>
    </location>
</feature>
<dbReference type="GO" id="GO:0022857">
    <property type="term" value="F:transmembrane transporter activity"/>
    <property type="evidence" value="ECO:0007669"/>
    <property type="project" value="InterPro"/>
</dbReference>
<evidence type="ECO:0000256" key="2">
    <source>
        <dbReference type="ARBA" id="ARBA00022448"/>
    </source>
</evidence>
<feature type="transmembrane region" description="Helical" evidence="6">
    <location>
        <begin position="310"/>
        <end position="330"/>
    </location>
</feature>
<dbReference type="InterPro" id="IPR044770">
    <property type="entry name" value="MFS_spinster-like"/>
</dbReference>
<feature type="transmembrane region" description="Helical" evidence="6">
    <location>
        <begin position="151"/>
        <end position="173"/>
    </location>
</feature>
<evidence type="ECO:0000256" key="3">
    <source>
        <dbReference type="ARBA" id="ARBA00022692"/>
    </source>
</evidence>
<dbReference type="PANTHER" id="PTHR23505">
    <property type="entry name" value="SPINSTER"/>
    <property type="match status" value="1"/>
</dbReference>
<reference evidence="8 9" key="1">
    <citation type="submission" date="2018-09" db="EMBL/GenBank/DDBJ databases">
        <authorList>
            <person name="Zhu H."/>
        </authorList>
    </citation>
    <scope>NUCLEOTIDE SEQUENCE [LARGE SCALE GENOMIC DNA]</scope>
    <source>
        <strain evidence="8 9">K1S02-61</strain>
    </source>
</reference>
<dbReference type="InterPro" id="IPR020846">
    <property type="entry name" value="MFS_dom"/>
</dbReference>
<evidence type="ECO:0000256" key="6">
    <source>
        <dbReference type="SAM" id="Phobius"/>
    </source>
</evidence>
<dbReference type="PANTHER" id="PTHR23505:SF79">
    <property type="entry name" value="PROTEIN SPINSTER"/>
    <property type="match status" value="1"/>
</dbReference>
<dbReference type="SUPFAM" id="SSF103473">
    <property type="entry name" value="MFS general substrate transporter"/>
    <property type="match status" value="1"/>
</dbReference>
<comment type="caution">
    <text evidence="8">The sequence shown here is derived from an EMBL/GenBank/DDBJ whole genome shotgun (WGS) entry which is preliminary data.</text>
</comment>
<feature type="transmembrane region" description="Helical" evidence="6">
    <location>
        <begin position="27"/>
        <end position="48"/>
    </location>
</feature>
<evidence type="ECO:0000313" key="8">
    <source>
        <dbReference type="EMBL" id="RJG19001.1"/>
    </source>
</evidence>
<keyword evidence="9" id="KW-1185">Reference proteome</keyword>
<dbReference type="Proteomes" id="UP000284006">
    <property type="component" value="Unassembled WGS sequence"/>
</dbReference>
<gene>
    <name evidence="8" type="ORF">D3872_09220</name>
</gene>
<accession>A0A418Y0X0</accession>
<feature type="transmembrane region" description="Helical" evidence="6">
    <location>
        <begin position="350"/>
        <end position="373"/>
    </location>
</feature>
<keyword evidence="3 6" id="KW-0812">Transmembrane</keyword>
<dbReference type="PROSITE" id="PS50850">
    <property type="entry name" value="MFS"/>
    <property type="match status" value="1"/>
</dbReference>
<feature type="domain" description="Major facilitator superfamily (MFS) profile" evidence="7">
    <location>
        <begin position="26"/>
        <end position="443"/>
    </location>
</feature>
<sequence>MSISSYAGNAGEAAAPPVPAWRRHYTLLLLTFVYAMSLIDRQIMGVLIEPVKREFQVSDTAMGLLTGLAFALFYSTLAVPMGRLADRSNRRNMVALCCGAWSLMTGLCGLAGSYWQLAAARVGVAIGEAGGTAPSLSMIADHYPPRQRSRAMSVFMLGPPLGTLFGLGLGAWLAQRYGWRSAFLWMMVPGVVAAILLRTGGIEPLRGRWDSSSEAASASAGAGESLATVVKAMWASSAFMRITVAGLLLGFAGYAIGIWSTAFLVRSHGLALKDAGILIGLTSGVAAICGSLFSGWLCDRLIQRDVRWQLGVPIIGLLLALPLGVIYLLYPAGNDWQVGPLKVPHAMVFNLLFSFFSVWWTAPSFAALTALVASHRRTTVLALYSLGLTMFGGGLGPLFVGMLSDALTPMFGAEALRWALVSAMGAYVLAMVAFATALNAYARSQAGVPAAR</sequence>
<feature type="transmembrane region" description="Helical" evidence="6">
    <location>
        <begin position="60"/>
        <end position="81"/>
    </location>
</feature>
<name>A0A418Y0X0_9BURK</name>
<evidence type="ECO:0000256" key="5">
    <source>
        <dbReference type="ARBA" id="ARBA00023136"/>
    </source>
</evidence>
<comment type="subcellular location">
    <subcellularLocation>
        <location evidence="1">Membrane</location>
        <topology evidence="1">Multi-pass membrane protein</topology>
    </subcellularLocation>
</comment>
<proteinExistence type="predicted"/>
<dbReference type="GO" id="GO:0016020">
    <property type="term" value="C:membrane"/>
    <property type="evidence" value="ECO:0007669"/>
    <property type="project" value="UniProtKB-SubCell"/>
</dbReference>
<keyword evidence="2" id="KW-0813">Transport</keyword>
<feature type="transmembrane region" description="Helical" evidence="6">
    <location>
        <begin position="242"/>
        <end position="265"/>
    </location>
</feature>
<feature type="transmembrane region" description="Helical" evidence="6">
    <location>
        <begin position="93"/>
        <end position="112"/>
    </location>
</feature>
<dbReference type="RefSeq" id="WP_119810492.1">
    <property type="nucleotide sequence ID" value="NZ_QYUP01000089.1"/>
</dbReference>
<feature type="transmembrane region" description="Helical" evidence="6">
    <location>
        <begin position="179"/>
        <end position="197"/>
    </location>
</feature>
<feature type="transmembrane region" description="Helical" evidence="6">
    <location>
        <begin position="380"/>
        <end position="403"/>
    </location>
</feature>
<evidence type="ECO:0000256" key="1">
    <source>
        <dbReference type="ARBA" id="ARBA00004141"/>
    </source>
</evidence>
<organism evidence="8 9">
    <name type="scientific">Massilia cavernae</name>
    <dbReference type="NCBI Taxonomy" id="2320864"/>
    <lineage>
        <taxon>Bacteria</taxon>
        <taxon>Pseudomonadati</taxon>
        <taxon>Pseudomonadota</taxon>
        <taxon>Betaproteobacteria</taxon>
        <taxon>Burkholderiales</taxon>
        <taxon>Oxalobacteraceae</taxon>
        <taxon>Telluria group</taxon>
        <taxon>Massilia</taxon>
    </lineage>
</organism>
<feature type="transmembrane region" description="Helical" evidence="6">
    <location>
        <begin position="277"/>
        <end position="298"/>
    </location>
</feature>
<dbReference type="InterPro" id="IPR011701">
    <property type="entry name" value="MFS"/>
</dbReference>
<dbReference type="Gene3D" id="1.20.1250.20">
    <property type="entry name" value="MFS general substrate transporter like domains"/>
    <property type="match status" value="1"/>
</dbReference>
<dbReference type="EMBL" id="QYUP01000089">
    <property type="protein sequence ID" value="RJG19001.1"/>
    <property type="molecule type" value="Genomic_DNA"/>
</dbReference>
<dbReference type="InterPro" id="IPR036259">
    <property type="entry name" value="MFS_trans_sf"/>
</dbReference>
<keyword evidence="4 6" id="KW-1133">Transmembrane helix</keyword>
<evidence type="ECO:0000313" key="9">
    <source>
        <dbReference type="Proteomes" id="UP000284006"/>
    </source>
</evidence>
<dbReference type="Pfam" id="PF07690">
    <property type="entry name" value="MFS_1"/>
    <property type="match status" value="1"/>
</dbReference>
<dbReference type="CDD" id="cd17328">
    <property type="entry name" value="MFS_spinster_like"/>
    <property type="match status" value="1"/>
</dbReference>
<dbReference type="AlphaFoldDB" id="A0A418Y0X0"/>
<keyword evidence="5 6" id="KW-0472">Membrane</keyword>
<evidence type="ECO:0000259" key="7">
    <source>
        <dbReference type="PROSITE" id="PS50850"/>
    </source>
</evidence>
<evidence type="ECO:0000256" key="4">
    <source>
        <dbReference type="ARBA" id="ARBA00022989"/>
    </source>
</evidence>